<sequence length="225" mass="24849">MEKLKELFTAFSGGLVAVVYLVYALAMYCIAGIAVSDITGWDWLGYIAAPIFIFLRMTFLPAGLAAWALYDVYHFNPFLAILIALPGLAWMLIGGAGLAIAGLLERLKKNNRIDHHNQIYVDTSSEKEAFNDNCSKAEMKSNDEVPDSSDKSTLEQSEIHPDIVTCPLENIENNVDTGEAIPTDESRSIYGDIKSTGVERALTLILLMCVLSFVIFCGFNLIHYL</sequence>
<keyword evidence="1" id="KW-0472">Membrane</keyword>
<proteinExistence type="predicted"/>
<evidence type="ECO:0000313" key="2">
    <source>
        <dbReference type="EMBL" id="EPD99185.1"/>
    </source>
</evidence>
<reference evidence="2 3" key="1">
    <citation type="submission" date="2013-04" db="EMBL/GenBank/DDBJ databases">
        <title>The Genome Sequence of Sutterella wadsworthensis HGA0223.</title>
        <authorList>
            <consortium name="The Broad Institute Genomics Platform"/>
            <person name="Earl A."/>
            <person name="Ward D."/>
            <person name="Feldgarden M."/>
            <person name="Gevers D."/>
            <person name="Schmidt T.M."/>
            <person name="Dover J."/>
            <person name="Dai D."/>
            <person name="Walker B."/>
            <person name="Young S."/>
            <person name="Zeng Q."/>
            <person name="Gargeya S."/>
            <person name="Fitzgerald M."/>
            <person name="Haas B."/>
            <person name="Abouelleil A."/>
            <person name="Allen A.W."/>
            <person name="Alvarado L."/>
            <person name="Arachchi H.M."/>
            <person name="Berlin A.M."/>
            <person name="Chapman S.B."/>
            <person name="Gainer-Dewar J."/>
            <person name="Goldberg J."/>
            <person name="Griggs A."/>
            <person name="Gujja S."/>
            <person name="Hansen M."/>
            <person name="Howarth C."/>
            <person name="Imamovic A."/>
            <person name="Ireland A."/>
            <person name="Larimer J."/>
            <person name="McCowan C."/>
            <person name="Murphy C."/>
            <person name="Pearson M."/>
            <person name="Poon T.W."/>
            <person name="Priest M."/>
            <person name="Roberts A."/>
            <person name="Saif S."/>
            <person name="Shea T."/>
            <person name="Sisk P."/>
            <person name="Sykes S."/>
            <person name="Wortman J."/>
            <person name="Nusbaum C."/>
            <person name="Birren B."/>
        </authorList>
    </citation>
    <scope>NUCLEOTIDE SEQUENCE [LARGE SCALE GENOMIC DNA]</scope>
    <source>
        <strain evidence="2 3">HGA0223</strain>
    </source>
</reference>
<evidence type="ECO:0000313" key="3">
    <source>
        <dbReference type="Proteomes" id="UP000014400"/>
    </source>
</evidence>
<dbReference type="GeneID" id="64060964"/>
<keyword evidence="3" id="KW-1185">Reference proteome</keyword>
<dbReference type="HOGENOM" id="CLU_1229355_0_0_4"/>
<dbReference type="eggNOG" id="ENOG5030YH8">
    <property type="taxonomic scope" value="Bacteria"/>
</dbReference>
<name>S3BIL4_9BURK</name>
<accession>S3BIL4</accession>
<keyword evidence="1" id="KW-0812">Transmembrane</keyword>
<feature type="transmembrane region" description="Helical" evidence="1">
    <location>
        <begin position="79"/>
        <end position="104"/>
    </location>
</feature>
<dbReference type="Proteomes" id="UP000014400">
    <property type="component" value="Unassembled WGS sequence"/>
</dbReference>
<dbReference type="RefSeq" id="WP_016474474.1">
    <property type="nucleotide sequence ID" value="NZ_KE150480.1"/>
</dbReference>
<organism evidence="2 3">
    <name type="scientific">Sutterella wadsworthensis HGA0223</name>
    <dbReference type="NCBI Taxonomy" id="1203554"/>
    <lineage>
        <taxon>Bacteria</taxon>
        <taxon>Pseudomonadati</taxon>
        <taxon>Pseudomonadota</taxon>
        <taxon>Betaproteobacteria</taxon>
        <taxon>Burkholderiales</taxon>
        <taxon>Sutterellaceae</taxon>
        <taxon>Sutterella</taxon>
    </lineage>
</organism>
<evidence type="ECO:0000256" key="1">
    <source>
        <dbReference type="SAM" id="Phobius"/>
    </source>
</evidence>
<feature type="transmembrane region" description="Helical" evidence="1">
    <location>
        <begin position="201"/>
        <end position="222"/>
    </location>
</feature>
<protein>
    <submittedName>
        <fullName evidence="2">Uncharacterized protein</fullName>
    </submittedName>
</protein>
<comment type="caution">
    <text evidence="2">The sequence shown here is derived from an EMBL/GenBank/DDBJ whole genome shotgun (WGS) entry which is preliminary data.</text>
</comment>
<gene>
    <name evidence="2" type="ORF">HMPREF1476_01222</name>
</gene>
<dbReference type="EMBL" id="ATCF01000017">
    <property type="protein sequence ID" value="EPD99185.1"/>
    <property type="molecule type" value="Genomic_DNA"/>
</dbReference>
<feature type="transmembrane region" description="Helical" evidence="1">
    <location>
        <begin position="12"/>
        <end position="31"/>
    </location>
</feature>
<dbReference type="AlphaFoldDB" id="S3BIL4"/>
<keyword evidence="1" id="KW-1133">Transmembrane helix</keyword>
<feature type="transmembrane region" description="Helical" evidence="1">
    <location>
        <begin position="43"/>
        <end position="67"/>
    </location>
</feature>